<dbReference type="AlphaFoldDB" id="A0AAJ0GBL4"/>
<keyword evidence="8" id="KW-1185">Reference proteome</keyword>
<keyword evidence="3" id="KW-0862">Zinc</keyword>
<comment type="caution">
    <text evidence="7">The sequence shown here is derived from an EMBL/GenBank/DDBJ whole genome shotgun (WGS) entry which is preliminary data.</text>
</comment>
<dbReference type="PANTHER" id="PTHR45798">
    <property type="entry name" value="RING-H2 FINGER PROTEIN ATL61-RELATED-RELATED"/>
    <property type="match status" value="1"/>
</dbReference>
<feature type="domain" description="RING-type" evidence="6">
    <location>
        <begin position="265"/>
        <end position="306"/>
    </location>
</feature>
<keyword evidence="1" id="KW-0479">Metal-binding</keyword>
<keyword evidence="2 4" id="KW-0863">Zinc-finger</keyword>
<feature type="region of interest" description="Disordered" evidence="5">
    <location>
        <begin position="1"/>
        <end position="62"/>
    </location>
</feature>
<sequence>MIEHVSRPSARRSTSSFTSPDVRERLNDDDVSSREHTTERLTRSAETSPRQELWQGPQEESDVLDASRNLEAELRLLVARRSPTSADRDRPIERRLLIDDYFLPPNVEAAAFFFETDAARRRLRRVIEALYPSGVPLQHIFLIIDEPHRRSSEHVPNIIFAGLGTGPTHIIMSSFTSAALLRLIARHGFVPHINVNSLVFVHTQQDHTLVPVPATATAQPPTRRPHRERIVRVEIAQSTAQSARQQATRRILVQADLAGERSATCIICLEEKSVGDEITMLPCAHWFDVACIKTWLEEKSSSPSCRAVVDGL</sequence>
<gene>
    <name evidence="7" type="ORF">LTR09_006727</name>
</gene>
<evidence type="ECO:0000256" key="5">
    <source>
        <dbReference type="SAM" id="MobiDB-lite"/>
    </source>
</evidence>
<dbReference type="InterPro" id="IPR052788">
    <property type="entry name" value="RING-type_E3_ligase_ATL"/>
</dbReference>
<feature type="compositionally biased region" description="Basic and acidic residues" evidence="5">
    <location>
        <begin position="21"/>
        <end position="43"/>
    </location>
</feature>
<evidence type="ECO:0000256" key="2">
    <source>
        <dbReference type="ARBA" id="ARBA00022771"/>
    </source>
</evidence>
<dbReference type="EMBL" id="JAWDJX010000022">
    <property type="protein sequence ID" value="KAK3052135.1"/>
    <property type="molecule type" value="Genomic_DNA"/>
</dbReference>
<dbReference type="InterPro" id="IPR001841">
    <property type="entry name" value="Znf_RING"/>
</dbReference>
<evidence type="ECO:0000256" key="4">
    <source>
        <dbReference type="PROSITE-ProRule" id="PRU00175"/>
    </source>
</evidence>
<evidence type="ECO:0000256" key="1">
    <source>
        <dbReference type="ARBA" id="ARBA00022723"/>
    </source>
</evidence>
<organism evidence="7 8">
    <name type="scientific">Extremus antarcticus</name>
    <dbReference type="NCBI Taxonomy" id="702011"/>
    <lineage>
        <taxon>Eukaryota</taxon>
        <taxon>Fungi</taxon>
        <taxon>Dikarya</taxon>
        <taxon>Ascomycota</taxon>
        <taxon>Pezizomycotina</taxon>
        <taxon>Dothideomycetes</taxon>
        <taxon>Dothideomycetidae</taxon>
        <taxon>Mycosphaerellales</taxon>
        <taxon>Extremaceae</taxon>
        <taxon>Extremus</taxon>
    </lineage>
</organism>
<dbReference type="PROSITE" id="PS50089">
    <property type="entry name" value="ZF_RING_2"/>
    <property type="match status" value="1"/>
</dbReference>
<evidence type="ECO:0000313" key="8">
    <source>
        <dbReference type="Proteomes" id="UP001271007"/>
    </source>
</evidence>
<dbReference type="GO" id="GO:0008270">
    <property type="term" value="F:zinc ion binding"/>
    <property type="evidence" value="ECO:0007669"/>
    <property type="project" value="UniProtKB-KW"/>
</dbReference>
<name>A0AAJ0GBL4_9PEZI</name>
<evidence type="ECO:0000256" key="3">
    <source>
        <dbReference type="ARBA" id="ARBA00022833"/>
    </source>
</evidence>
<proteinExistence type="predicted"/>
<reference evidence="7" key="1">
    <citation type="submission" date="2023-04" db="EMBL/GenBank/DDBJ databases">
        <title>Black Yeasts Isolated from many extreme environments.</title>
        <authorList>
            <person name="Coleine C."/>
            <person name="Stajich J.E."/>
            <person name="Selbmann L."/>
        </authorList>
    </citation>
    <scope>NUCLEOTIDE SEQUENCE</scope>
    <source>
        <strain evidence="7">CCFEE 5312</strain>
    </source>
</reference>
<dbReference type="Proteomes" id="UP001271007">
    <property type="component" value="Unassembled WGS sequence"/>
</dbReference>
<protein>
    <recommendedName>
        <fullName evidence="6">RING-type domain-containing protein</fullName>
    </recommendedName>
</protein>
<dbReference type="PANTHER" id="PTHR45798:SF97">
    <property type="entry name" value="ALCOHOL-SENSITIVE RING FINGER PROTEIN 1"/>
    <property type="match status" value="1"/>
</dbReference>
<evidence type="ECO:0000259" key="6">
    <source>
        <dbReference type="PROSITE" id="PS50089"/>
    </source>
</evidence>
<accession>A0AAJ0GBL4</accession>
<dbReference type="InterPro" id="IPR013083">
    <property type="entry name" value="Znf_RING/FYVE/PHD"/>
</dbReference>
<dbReference type="Gene3D" id="3.30.40.10">
    <property type="entry name" value="Zinc/RING finger domain, C3HC4 (zinc finger)"/>
    <property type="match status" value="1"/>
</dbReference>
<dbReference type="SUPFAM" id="SSF57850">
    <property type="entry name" value="RING/U-box"/>
    <property type="match status" value="1"/>
</dbReference>
<dbReference type="SMART" id="SM00184">
    <property type="entry name" value="RING"/>
    <property type="match status" value="1"/>
</dbReference>
<evidence type="ECO:0000313" key="7">
    <source>
        <dbReference type="EMBL" id="KAK3052135.1"/>
    </source>
</evidence>
<dbReference type="Pfam" id="PF13639">
    <property type="entry name" value="zf-RING_2"/>
    <property type="match status" value="1"/>
</dbReference>